<keyword evidence="16" id="KW-1185">Reference proteome</keyword>
<dbReference type="AlphaFoldDB" id="A0A7Y9AS99"/>
<dbReference type="InterPro" id="IPR023214">
    <property type="entry name" value="HAD_sf"/>
</dbReference>
<dbReference type="Gene3D" id="3.40.50.1000">
    <property type="entry name" value="HAD superfamily/HAD-like"/>
    <property type="match status" value="1"/>
</dbReference>
<evidence type="ECO:0000256" key="3">
    <source>
        <dbReference type="ARBA" id="ARBA00009184"/>
    </source>
</evidence>
<dbReference type="SUPFAM" id="SSF55021">
    <property type="entry name" value="ACT-like"/>
    <property type="match status" value="1"/>
</dbReference>
<keyword evidence="9" id="KW-0718">Serine biosynthesis</keyword>
<keyword evidence="7 15" id="KW-0378">Hydrolase</keyword>
<evidence type="ECO:0000256" key="10">
    <source>
        <dbReference type="ARBA" id="ARBA00031693"/>
    </source>
</evidence>
<dbReference type="InterPro" id="IPR050582">
    <property type="entry name" value="HAD-like_SerB"/>
</dbReference>
<comment type="catalytic activity">
    <reaction evidence="11">
        <text>O-phospho-L-serine + H2O = L-serine + phosphate</text>
        <dbReference type="Rhea" id="RHEA:21208"/>
        <dbReference type="ChEBI" id="CHEBI:15377"/>
        <dbReference type="ChEBI" id="CHEBI:33384"/>
        <dbReference type="ChEBI" id="CHEBI:43474"/>
        <dbReference type="ChEBI" id="CHEBI:57524"/>
        <dbReference type="EC" id="3.1.3.3"/>
    </reaction>
</comment>
<gene>
    <name evidence="15" type="ORF">BJ968_000231</name>
</gene>
<reference evidence="15 16" key="1">
    <citation type="submission" date="2020-07" db="EMBL/GenBank/DDBJ databases">
        <title>Sequencing the genomes of 1000 actinobacteria strains.</title>
        <authorList>
            <person name="Klenk H.-P."/>
        </authorList>
    </citation>
    <scope>NUCLEOTIDE SEQUENCE [LARGE SCALE GENOMIC DNA]</scope>
    <source>
        <strain evidence="15 16">DSM 7487</strain>
    </source>
</reference>
<dbReference type="Proteomes" id="UP000521922">
    <property type="component" value="Unassembled WGS sequence"/>
</dbReference>
<evidence type="ECO:0000256" key="8">
    <source>
        <dbReference type="ARBA" id="ARBA00022842"/>
    </source>
</evidence>
<comment type="cofactor">
    <cofactor evidence="1">
        <name>Mg(2+)</name>
        <dbReference type="ChEBI" id="CHEBI:18420"/>
    </cofactor>
</comment>
<comment type="pathway">
    <text evidence="2">Amino-acid biosynthesis; L-serine biosynthesis; L-serine from 3-phospho-D-glycerate: step 3/3.</text>
</comment>
<feature type="active site" description="Proton donor" evidence="13">
    <location>
        <position position="195"/>
    </location>
</feature>
<dbReference type="InterPro" id="IPR049148">
    <property type="entry name" value="PSP_ACT"/>
</dbReference>
<comment type="caution">
    <text evidence="15">The sequence shown here is derived from an EMBL/GenBank/DDBJ whole genome shotgun (WGS) entry which is preliminary data.</text>
</comment>
<accession>A0A7Y9AS99</accession>
<dbReference type="GO" id="GO:0000287">
    <property type="term" value="F:magnesium ion binding"/>
    <property type="evidence" value="ECO:0007669"/>
    <property type="project" value="TreeGrafter"/>
</dbReference>
<protein>
    <recommendedName>
        <fullName evidence="4">phosphoserine phosphatase</fullName>
        <ecNumber evidence="4">3.1.3.3</ecNumber>
    </recommendedName>
    <alternativeName>
        <fullName evidence="10">O-phosphoserine phosphohydrolase</fullName>
    </alternativeName>
</protein>
<dbReference type="Pfam" id="PF21086">
    <property type="entry name" value="ACT_PSP_2"/>
    <property type="match status" value="1"/>
</dbReference>
<dbReference type="PANTHER" id="PTHR43344">
    <property type="entry name" value="PHOSPHOSERINE PHOSPHATASE"/>
    <property type="match status" value="1"/>
</dbReference>
<dbReference type="SUPFAM" id="SSF56784">
    <property type="entry name" value="HAD-like"/>
    <property type="match status" value="1"/>
</dbReference>
<dbReference type="GO" id="GO:0036424">
    <property type="term" value="F:L-phosphoserine phosphatase activity"/>
    <property type="evidence" value="ECO:0007669"/>
    <property type="project" value="InterPro"/>
</dbReference>
<dbReference type="SFLD" id="SFLDG01137">
    <property type="entry name" value="C1.6.1:_Phosphoserine_Phosphat"/>
    <property type="match status" value="1"/>
</dbReference>
<evidence type="ECO:0000256" key="11">
    <source>
        <dbReference type="ARBA" id="ARBA00048138"/>
    </source>
</evidence>
<dbReference type="CDD" id="cd07500">
    <property type="entry name" value="HAD_PSP"/>
    <property type="match status" value="1"/>
</dbReference>
<dbReference type="PROSITE" id="PS51671">
    <property type="entry name" value="ACT"/>
    <property type="match status" value="1"/>
</dbReference>
<evidence type="ECO:0000259" key="14">
    <source>
        <dbReference type="PROSITE" id="PS51671"/>
    </source>
</evidence>
<dbReference type="EC" id="3.1.3.3" evidence="4"/>
<evidence type="ECO:0000256" key="5">
    <source>
        <dbReference type="ARBA" id="ARBA00022605"/>
    </source>
</evidence>
<evidence type="ECO:0000256" key="13">
    <source>
        <dbReference type="PIRSR" id="PIRSR604469-1"/>
    </source>
</evidence>
<dbReference type="Pfam" id="PF12710">
    <property type="entry name" value="HAD"/>
    <property type="match status" value="1"/>
</dbReference>
<dbReference type="PANTHER" id="PTHR43344:SF2">
    <property type="entry name" value="PHOSPHOSERINE PHOSPHATASE"/>
    <property type="match status" value="1"/>
</dbReference>
<evidence type="ECO:0000313" key="16">
    <source>
        <dbReference type="Proteomes" id="UP000521922"/>
    </source>
</evidence>
<evidence type="ECO:0000256" key="7">
    <source>
        <dbReference type="ARBA" id="ARBA00022801"/>
    </source>
</evidence>
<feature type="domain" description="ACT" evidence="14">
    <location>
        <begin position="22"/>
        <end position="95"/>
    </location>
</feature>
<dbReference type="NCBIfam" id="TIGR01488">
    <property type="entry name" value="HAD-SF-IB"/>
    <property type="match status" value="1"/>
</dbReference>
<evidence type="ECO:0000256" key="1">
    <source>
        <dbReference type="ARBA" id="ARBA00001946"/>
    </source>
</evidence>
<dbReference type="InterPro" id="IPR002912">
    <property type="entry name" value="ACT_dom"/>
</dbReference>
<dbReference type="NCBIfam" id="TIGR00338">
    <property type="entry name" value="serB"/>
    <property type="match status" value="1"/>
</dbReference>
<dbReference type="Pfam" id="PF13740">
    <property type="entry name" value="ACT_6"/>
    <property type="match status" value="1"/>
</dbReference>
<dbReference type="GO" id="GO:0005737">
    <property type="term" value="C:cytoplasm"/>
    <property type="evidence" value="ECO:0007669"/>
    <property type="project" value="TreeGrafter"/>
</dbReference>
<dbReference type="GO" id="GO:0006564">
    <property type="term" value="P:L-serine biosynthetic process"/>
    <property type="evidence" value="ECO:0007669"/>
    <property type="project" value="UniProtKB-KW"/>
</dbReference>
<keyword evidence="8" id="KW-0460">Magnesium</keyword>
<evidence type="ECO:0000256" key="6">
    <source>
        <dbReference type="ARBA" id="ARBA00022723"/>
    </source>
</evidence>
<organism evidence="15 16">
    <name type="scientific">Kineococcus aurantiacus</name>
    <dbReference type="NCBI Taxonomy" id="37633"/>
    <lineage>
        <taxon>Bacteria</taxon>
        <taxon>Bacillati</taxon>
        <taxon>Actinomycetota</taxon>
        <taxon>Actinomycetes</taxon>
        <taxon>Kineosporiales</taxon>
        <taxon>Kineosporiaceae</taxon>
        <taxon>Kineococcus</taxon>
    </lineage>
</organism>
<dbReference type="InterPro" id="IPR036412">
    <property type="entry name" value="HAD-like_sf"/>
</dbReference>
<keyword evidence="6" id="KW-0479">Metal-binding</keyword>
<comment type="similarity">
    <text evidence="3">Belongs to the HAD-like hydrolase superfamily. SerB family.</text>
</comment>
<sequence>MLNDARDLPDAPPTERSEERVLVTVTGPDRPGVTSALFSALDGTGAHVLDVEQVVAGGVLTLSVLTTAGDAVRATVAGLELQGLRIACSTPQPPATDRPRRLHVTLLGAPLLPAAVARVTAVLAEAGANVDRIRRMSAEPVTSVELDVSTRGSADDVLRLRRTLAVEAGRHGLDAAVSPAGLARMGRRLVVMDVDSTLIRQEVIELLAAHAGREAEVAAVTERAMRGEIDFAASLRERVACLEGLDVGVVQAVREAVELTPGARTLCRTLHRLGFTLALVSGGFLEVVGPLAAELGIAHVRANRLQVVHGRFTGRVLGPVVDRAAKATALREFAAAEGLPLHRTVAIGDGANDLDMIGAAGLGIAFNAKPVVREQADAAVNVPYLDAVLPLLGITREDVEDADLADAALGGALSRG</sequence>
<comment type="catalytic activity">
    <reaction evidence="12">
        <text>O-phospho-D-serine + H2O = D-serine + phosphate</text>
        <dbReference type="Rhea" id="RHEA:24873"/>
        <dbReference type="ChEBI" id="CHEBI:15377"/>
        <dbReference type="ChEBI" id="CHEBI:35247"/>
        <dbReference type="ChEBI" id="CHEBI:43474"/>
        <dbReference type="ChEBI" id="CHEBI:58680"/>
        <dbReference type="EC" id="3.1.3.3"/>
    </reaction>
</comment>
<proteinExistence type="inferred from homology"/>
<evidence type="ECO:0000256" key="12">
    <source>
        <dbReference type="ARBA" id="ARBA00048523"/>
    </source>
</evidence>
<feature type="active site" description="Nucleophile" evidence="13">
    <location>
        <position position="193"/>
    </location>
</feature>
<dbReference type="InterPro" id="IPR045865">
    <property type="entry name" value="ACT-like_dom_sf"/>
</dbReference>
<evidence type="ECO:0000256" key="9">
    <source>
        <dbReference type="ARBA" id="ARBA00023299"/>
    </source>
</evidence>
<dbReference type="SFLD" id="SFLDG01136">
    <property type="entry name" value="C1.6:_Phosphoserine_Phosphatas"/>
    <property type="match status" value="1"/>
</dbReference>
<dbReference type="UniPathway" id="UPA00135">
    <property type="reaction ID" value="UER00198"/>
</dbReference>
<dbReference type="SFLD" id="SFLDS00003">
    <property type="entry name" value="Haloacid_Dehalogenase"/>
    <property type="match status" value="1"/>
</dbReference>
<keyword evidence="5" id="KW-0028">Amino-acid biosynthesis</keyword>
<evidence type="ECO:0000256" key="4">
    <source>
        <dbReference type="ARBA" id="ARBA00012640"/>
    </source>
</evidence>
<name>A0A7Y9AS99_9ACTN</name>
<dbReference type="RefSeq" id="WP_343077743.1">
    <property type="nucleotide sequence ID" value="NZ_BAAAGN010000002.1"/>
</dbReference>
<dbReference type="Gene3D" id="3.30.70.260">
    <property type="match status" value="2"/>
</dbReference>
<dbReference type="InterPro" id="IPR004469">
    <property type="entry name" value="PSP"/>
</dbReference>
<dbReference type="EMBL" id="JACCBB010000001">
    <property type="protein sequence ID" value="NYD20691.1"/>
    <property type="molecule type" value="Genomic_DNA"/>
</dbReference>
<evidence type="ECO:0000313" key="15">
    <source>
        <dbReference type="EMBL" id="NYD20691.1"/>
    </source>
</evidence>
<evidence type="ECO:0000256" key="2">
    <source>
        <dbReference type="ARBA" id="ARBA00005135"/>
    </source>
</evidence>
<dbReference type="SFLD" id="SFLDF00029">
    <property type="entry name" value="phosphoserine_phosphatase"/>
    <property type="match status" value="1"/>
</dbReference>